<reference evidence="1 2" key="1">
    <citation type="submission" date="2024-02" db="EMBL/GenBank/DDBJ databases">
        <title>High-quality chromosome-scale genome assembly of Pensacola bahiagrass (Paspalum notatum Flugge var. saurae).</title>
        <authorList>
            <person name="Vega J.M."/>
            <person name="Podio M."/>
            <person name="Orjuela J."/>
            <person name="Siena L.A."/>
            <person name="Pessino S.C."/>
            <person name="Combes M.C."/>
            <person name="Mariac C."/>
            <person name="Albertini E."/>
            <person name="Pupilli F."/>
            <person name="Ortiz J.P.A."/>
            <person name="Leblanc O."/>
        </authorList>
    </citation>
    <scope>NUCLEOTIDE SEQUENCE [LARGE SCALE GENOMIC DNA]</scope>
    <source>
        <strain evidence="1">R1</strain>
        <tissue evidence="1">Leaf</tissue>
    </source>
</reference>
<gene>
    <name evidence="1" type="ORF">U9M48_040216</name>
</gene>
<dbReference type="AlphaFoldDB" id="A0AAQ3UQ08"/>
<proteinExistence type="predicted"/>
<sequence length="145" mass="15441">MSRATSCSTKQRANTRCIPVKGKLLKEGGLATSPSSTRSTRRGKEVVYGVDNDGGHQEAAFPTQGTGEVTPPAAPMLVCFIMPLPDASPYLDAEHEGEPVQFCAMDDIVGDSTPPSVAARALDIELHFSSAEESSSFTVMEQDEH</sequence>
<organism evidence="1 2">
    <name type="scientific">Paspalum notatum var. saurae</name>
    <dbReference type="NCBI Taxonomy" id="547442"/>
    <lineage>
        <taxon>Eukaryota</taxon>
        <taxon>Viridiplantae</taxon>
        <taxon>Streptophyta</taxon>
        <taxon>Embryophyta</taxon>
        <taxon>Tracheophyta</taxon>
        <taxon>Spermatophyta</taxon>
        <taxon>Magnoliopsida</taxon>
        <taxon>Liliopsida</taxon>
        <taxon>Poales</taxon>
        <taxon>Poaceae</taxon>
        <taxon>PACMAD clade</taxon>
        <taxon>Panicoideae</taxon>
        <taxon>Andropogonodae</taxon>
        <taxon>Paspaleae</taxon>
        <taxon>Paspalinae</taxon>
        <taxon>Paspalum</taxon>
    </lineage>
</organism>
<dbReference type="Proteomes" id="UP001341281">
    <property type="component" value="Chromosome 09"/>
</dbReference>
<name>A0AAQ3UQ08_PASNO</name>
<accession>A0AAQ3UQ08</accession>
<evidence type="ECO:0000313" key="2">
    <source>
        <dbReference type="Proteomes" id="UP001341281"/>
    </source>
</evidence>
<keyword evidence="2" id="KW-1185">Reference proteome</keyword>
<evidence type="ECO:0000313" key="1">
    <source>
        <dbReference type="EMBL" id="WVZ94310.1"/>
    </source>
</evidence>
<protein>
    <submittedName>
        <fullName evidence="1">Uncharacterized protein</fullName>
    </submittedName>
</protein>
<dbReference type="EMBL" id="CP144753">
    <property type="protein sequence ID" value="WVZ94310.1"/>
    <property type="molecule type" value="Genomic_DNA"/>
</dbReference>